<dbReference type="AlphaFoldDB" id="A0A7D9J206"/>
<dbReference type="InterPro" id="IPR000210">
    <property type="entry name" value="BTB/POZ_dom"/>
</dbReference>
<dbReference type="SUPFAM" id="SSF54695">
    <property type="entry name" value="POZ domain"/>
    <property type="match status" value="1"/>
</dbReference>
<dbReference type="InterPro" id="IPR012983">
    <property type="entry name" value="PHR"/>
</dbReference>
<dbReference type="Pfam" id="PF08005">
    <property type="entry name" value="PHR"/>
    <property type="match status" value="1"/>
</dbReference>
<sequence length="451" mass="50810">MFSSGISTDNLFDEQFCAQDLRSKISHTFTTGFMSDIEFIVGQGENEKTYPAHRYILGISSAVFHAMFYGTLAELGQKVSIPDADPEAFGEFLRYLYTEDCSVTAENVMNIIYLATKYIVPTLMKKCVRFLRKKVTPESAFEVLSQAIHFCADGLEENCWSVIDMECSQALKSEAFLTIEHSLLCELLSRETLNVKEIDLFSAVLKWAQFQCEKQGRKDSVESCRELLGSAINLLRFPTMALEEFASTVVHESKILPQEDIINIFLLFSGQKPSEESTKFSCKPRRHWAGKSRVSRFSPQKIIRPKRAGKGWCYVNNTLDALCFKVSQPVFIHGVRAFGDDDRSIYRLKVNLLQGSRELSSNAGEFKSEADENELNPTGFDVIFPEPIKLEAEIVYTLTGSFSGPQSFYGQGGEKVIVLEGVEFMFCSSEQSNNGTSVFHGQFPQIIFSKE</sequence>
<dbReference type="PANTHER" id="PTHR45774:SF3">
    <property type="entry name" value="BTB (POZ) DOMAIN-CONTAINING 2B-RELATED"/>
    <property type="match status" value="1"/>
</dbReference>
<dbReference type="InterPro" id="IPR011705">
    <property type="entry name" value="BACK"/>
</dbReference>
<dbReference type="PROSITE" id="PS50097">
    <property type="entry name" value="BTB"/>
    <property type="match status" value="1"/>
</dbReference>
<gene>
    <name evidence="3" type="ORF">PACLA_8A009624</name>
</gene>
<evidence type="ECO:0000313" key="4">
    <source>
        <dbReference type="Proteomes" id="UP001152795"/>
    </source>
</evidence>
<dbReference type="OrthoDB" id="5961806at2759"/>
<dbReference type="Pfam" id="PF07707">
    <property type="entry name" value="BACK"/>
    <property type="match status" value="1"/>
</dbReference>
<dbReference type="Proteomes" id="UP001152795">
    <property type="component" value="Unassembled WGS sequence"/>
</dbReference>
<dbReference type="Pfam" id="PF00651">
    <property type="entry name" value="BTB"/>
    <property type="match status" value="1"/>
</dbReference>
<evidence type="ECO:0000256" key="2">
    <source>
        <dbReference type="ARBA" id="ARBA00022490"/>
    </source>
</evidence>
<protein>
    <submittedName>
        <fullName evidence="3">BTB POZ domain-containing 6-like</fullName>
    </submittedName>
</protein>
<proteinExistence type="predicted"/>
<dbReference type="EMBL" id="CACRXK020010792">
    <property type="protein sequence ID" value="CAB4020121.1"/>
    <property type="molecule type" value="Genomic_DNA"/>
</dbReference>
<dbReference type="GO" id="GO:0022008">
    <property type="term" value="P:neurogenesis"/>
    <property type="evidence" value="ECO:0007669"/>
    <property type="project" value="TreeGrafter"/>
</dbReference>
<evidence type="ECO:0000256" key="1">
    <source>
        <dbReference type="ARBA" id="ARBA00004496"/>
    </source>
</evidence>
<name>A0A7D9J206_PARCT</name>
<dbReference type="Gene3D" id="2.60.120.820">
    <property type="entry name" value="PHR domain"/>
    <property type="match status" value="1"/>
</dbReference>
<dbReference type="InterPro" id="IPR038648">
    <property type="entry name" value="PHR_sf"/>
</dbReference>
<keyword evidence="4" id="KW-1185">Reference proteome</keyword>
<evidence type="ECO:0000313" key="3">
    <source>
        <dbReference type="EMBL" id="CAB4020121.1"/>
    </source>
</evidence>
<dbReference type="Gene3D" id="3.30.710.10">
    <property type="entry name" value="Potassium Channel Kv1.1, Chain A"/>
    <property type="match status" value="1"/>
</dbReference>
<dbReference type="GO" id="GO:0005829">
    <property type="term" value="C:cytosol"/>
    <property type="evidence" value="ECO:0007669"/>
    <property type="project" value="TreeGrafter"/>
</dbReference>
<reference evidence="3" key="1">
    <citation type="submission" date="2020-04" db="EMBL/GenBank/DDBJ databases">
        <authorList>
            <person name="Alioto T."/>
            <person name="Alioto T."/>
            <person name="Gomez Garrido J."/>
        </authorList>
    </citation>
    <scope>NUCLEOTIDE SEQUENCE</scope>
    <source>
        <strain evidence="3">A484AB</strain>
    </source>
</reference>
<organism evidence="3 4">
    <name type="scientific">Paramuricea clavata</name>
    <name type="common">Red gorgonian</name>
    <name type="synonym">Violescent sea-whip</name>
    <dbReference type="NCBI Taxonomy" id="317549"/>
    <lineage>
        <taxon>Eukaryota</taxon>
        <taxon>Metazoa</taxon>
        <taxon>Cnidaria</taxon>
        <taxon>Anthozoa</taxon>
        <taxon>Octocorallia</taxon>
        <taxon>Malacalcyonacea</taxon>
        <taxon>Plexauridae</taxon>
        <taxon>Paramuricea</taxon>
    </lineage>
</organism>
<dbReference type="SMART" id="SM00875">
    <property type="entry name" value="BACK"/>
    <property type="match status" value="1"/>
</dbReference>
<keyword evidence="2" id="KW-0963">Cytoplasm</keyword>
<comment type="subcellular location">
    <subcellularLocation>
        <location evidence="1">Cytoplasm</location>
    </subcellularLocation>
</comment>
<dbReference type="PANTHER" id="PTHR45774">
    <property type="entry name" value="BTB/POZ DOMAIN-CONTAINING"/>
    <property type="match status" value="1"/>
</dbReference>
<dbReference type="SMART" id="SM00225">
    <property type="entry name" value="BTB"/>
    <property type="match status" value="1"/>
</dbReference>
<dbReference type="InterPro" id="IPR011333">
    <property type="entry name" value="SKP1/BTB/POZ_sf"/>
</dbReference>
<dbReference type="Gene3D" id="1.25.40.420">
    <property type="match status" value="1"/>
</dbReference>
<accession>A0A7D9J206</accession>
<comment type="caution">
    <text evidence="3">The sequence shown here is derived from an EMBL/GenBank/DDBJ whole genome shotgun (WGS) entry which is preliminary data.</text>
</comment>